<accession>A0A8J0UD15</accession>
<reference evidence="2" key="1">
    <citation type="submission" date="2025-08" db="UniProtKB">
        <authorList>
            <consortium name="RefSeq"/>
        </authorList>
    </citation>
    <scope>IDENTIFICATION</scope>
    <source>
        <strain evidence="2">J_2021</strain>
        <tissue evidence="2">Erythrocytes</tissue>
    </source>
</reference>
<dbReference type="KEGG" id="xla:108708049"/>
<gene>
    <name evidence="2" type="primary">LOC108708049</name>
</gene>
<dbReference type="Proteomes" id="UP000186698">
    <property type="component" value="Chromosome 2L"/>
</dbReference>
<organism evidence="1 2">
    <name type="scientific">Xenopus laevis</name>
    <name type="common">African clawed frog</name>
    <dbReference type="NCBI Taxonomy" id="8355"/>
    <lineage>
        <taxon>Eukaryota</taxon>
        <taxon>Metazoa</taxon>
        <taxon>Chordata</taxon>
        <taxon>Craniata</taxon>
        <taxon>Vertebrata</taxon>
        <taxon>Euteleostomi</taxon>
        <taxon>Amphibia</taxon>
        <taxon>Batrachia</taxon>
        <taxon>Anura</taxon>
        <taxon>Pipoidea</taxon>
        <taxon>Pipidae</taxon>
        <taxon>Xenopodinae</taxon>
        <taxon>Xenopus</taxon>
        <taxon>Xenopus</taxon>
    </lineage>
</organism>
<dbReference type="AlphaFoldDB" id="A0A8J0UD15"/>
<dbReference type="OrthoDB" id="10394667at2759"/>
<sequence>MQQEKLVTIESDLTTAGEPQAAVLCTGNFSFGLDIPSFLTHYGNHPRTDPICQRDAESETQQKNGENLRVGQCVSLVRSGHWAGGNSVQSFLWSGGLRGRGKKEASGFIASTRCPNKARGDLRKKQTSQPWGKKHCKPGPCILRAHFIRKKTESGNLMSCGERT</sequence>
<keyword evidence="1" id="KW-1185">Reference proteome</keyword>
<name>A0A8J0UD15_XENLA</name>
<protein>
    <submittedName>
        <fullName evidence="2">Uncharacterized protein LOC108708049</fullName>
    </submittedName>
</protein>
<dbReference type="GeneID" id="108708049"/>
<evidence type="ECO:0000313" key="1">
    <source>
        <dbReference type="Proteomes" id="UP000186698"/>
    </source>
</evidence>
<dbReference type="RefSeq" id="XP_018101823.1">
    <property type="nucleotide sequence ID" value="XM_018246334.2"/>
</dbReference>
<evidence type="ECO:0000313" key="2">
    <source>
        <dbReference type="RefSeq" id="XP_018101823.1"/>
    </source>
</evidence>
<dbReference type="CTD" id="108708049"/>
<proteinExistence type="predicted"/>